<evidence type="ECO:0000313" key="1">
    <source>
        <dbReference type="EMBL" id="SPU38465.1"/>
    </source>
</evidence>
<gene>
    <name evidence="1" type="ORF">NCTC7582_04427</name>
</gene>
<evidence type="ECO:0000313" key="2">
    <source>
        <dbReference type="Proteomes" id="UP000251431"/>
    </source>
</evidence>
<dbReference type="AlphaFoldDB" id="A0A2X1BRB2"/>
<dbReference type="EMBL" id="UAQE01000004">
    <property type="protein sequence ID" value="SPU38465.1"/>
    <property type="molecule type" value="Genomic_DNA"/>
</dbReference>
<protein>
    <submittedName>
        <fullName evidence="1">Uncharacterized protein</fullName>
    </submittedName>
</protein>
<dbReference type="Proteomes" id="UP000251431">
    <property type="component" value="Unassembled WGS sequence"/>
</dbReference>
<dbReference type="RefSeq" id="WP_112118402.1">
    <property type="nucleotide sequence ID" value="NZ_UAQE01000004.1"/>
</dbReference>
<proteinExistence type="predicted"/>
<organism evidence="1 2">
    <name type="scientific">Lysinibacillus capsici</name>
    <dbReference type="NCBI Taxonomy" id="2115968"/>
    <lineage>
        <taxon>Bacteria</taxon>
        <taxon>Bacillati</taxon>
        <taxon>Bacillota</taxon>
        <taxon>Bacilli</taxon>
        <taxon>Bacillales</taxon>
        <taxon>Bacillaceae</taxon>
        <taxon>Lysinibacillus</taxon>
    </lineage>
</organism>
<sequence length="404" mass="47396">MKKYWKTISISFFIVVFISSYYIQKTAMASKNDRSYKIETISGNKEEIENLILQTSYQSNDLYHMLYISKDGSTNPNNQSFFRDLMAPNEPMILRKYIEEHRNFMRGKEFDPRKYFEDKSRLIYTTFLDDGGKEASNVVTLQIDILDKNTNDSSSFKIDIPVKASYDWINVNDVYVGNGKINILTTNYLSANYLIKGREELHVYSIDENKKELVKDAILAELVSEERGTSSIRIFNEYNTTTQNENYYLYMVEKYSDRKEDTELEVISSQIYIYNNAKNEAEEWTMPEELKPYRKSMLIHKETIYIPVYSANGLTLNRYHIEKKQWEEPLTLQYSSIANENDAPYLRIAEGKFYLVYRVSDGQWLSIVDLRTGGLIYEGKIISEDKKNQEADSSLTIEQLYTLH</sequence>
<name>A0A2X1BRB2_9BACI</name>
<reference evidence="1 2" key="1">
    <citation type="submission" date="2018-06" db="EMBL/GenBank/DDBJ databases">
        <authorList>
            <consortium name="Pathogen Informatics"/>
            <person name="Doyle S."/>
        </authorList>
    </citation>
    <scope>NUCLEOTIDE SEQUENCE [LARGE SCALE GENOMIC DNA]</scope>
    <source>
        <strain evidence="1 2">NCTC7582</strain>
    </source>
</reference>
<accession>A0A2X1BRB2</accession>